<dbReference type="Gene3D" id="3.30.2160.10">
    <property type="entry name" value="Hect, E3 ligase catalytic domain"/>
    <property type="match status" value="1"/>
</dbReference>
<keyword evidence="3" id="KW-0808">Transferase</keyword>
<feature type="active site" description="Glycyl thioester intermediate" evidence="5">
    <location>
        <position position="1286"/>
    </location>
</feature>
<evidence type="ECO:0000256" key="3">
    <source>
        <dbReference type="ARBA" id="ARBA00022679"/>
    </source>
</evidence>
<sequence length="1318" mass="148872">MFSFEGNFRSKQPQIFDRTEKVTTSTIVQRTREERRRRELLRRQHEAATKIQAFGRGVLCRSVTDRVVCTEFDELAAHLNAPVSPLTESARQQDVEAGIFRLLRLFNWHCRRRTDKERLFVICRLSLSVMGSELVTSVLANNSKDNMYTLGRTLLIFLRYLSELPPLSASSDYALPMRVLEENLSKSEANLVSGPSRSNLNWLYEYITRNGYFRYLARFIDKQVPPTAGYLTSESDTDSTSFFDPVEFARPVRTQAFLDLVLIPLKWASISYSSGNDEATQKDAESLLQNMLIAALNDILVSDDATGFIASERIVRGVGCRLFDTRASLQMVPKLCLSSMAPADGSSSTRERFRLIPSINLLHLLVAVVVPRLMSSDQVTPAPEPRPSTEMETDEKDDSLALVSPSVLVMNAVQPCPTESSVETAILIRCVAWMLMQALFVPCLPCVRPLKSPQPLVLNSDETDDESDSEDDANDEELATKGNDNPSGRCSKQHSLYKPTWSTQLPEIFTILRRSLPSLASSALTTLRAPSNSAVSCDSLSDDEYDLVRSLAQLHYALAQVYGLPSPSMIGLNSIYSQNPLHIRCLWYLVQTSQAPVTLTMNQVMTQHSFFRLLSSGEMTEKVTDLQSYLPLVFTFADCLHHRLLCLTDTEICGEQTQSSLDTFEALRMGCGFKSEELLQVGAQLRDLMLGLIDLSHPDQLPKYSQLSLYDRDSGMDCETSDLQAVFERVERRAEAAASGTVLGGSASVCSRSGWPPNDLRLLLHCWTNLFRRVQRLVFQIYDWDRRCHRQSLIQSDIGAMCFPGGPDATPSTSEEMITDQSNSLGQQKAKSRYSRLSTPTQAFWIKESIANTIHASLKSWLQHGGDKATLTLAGAPFGYYSRLNPDRGEADVNPFILSNREVKQVLILKEVPFVIPFERRVRLFQMLVESVRAGVQGSFTPFLAALATYADSEQYPDVSILVRRTHMYEDAFEKLSKENEPSLQPRLRVRFMNQVGAEEAGVDGGGLSREFLSELIRSGFDPTRGFFIYTAEKTLYPNPQSAAITEDYLKHYFFLGRMLAKAIYEGMLVELQFAHFFLAKIASHSGGGVGFDYLHSLDPELYRQLRYLKNYRGNVRDLALDFTVTRSTFGKRDIVELKPGGRQIPVTEHNRVEYMHLVAYYKLNKQIYPQVRAFTAGINDVIPIDWLRLFDADELQTLISGADMVIDVDDLQKHTVYTNNSDDYAETLQHFWSVLRSFSEADKRSFLRFVTACSRPPMFGFRDLQPPFSIQITQELDRLPTASTCMNLLRLPNFRDPNLLRDRLLYALHANAGFEYS</sequence>
<organism evidence="8 9">
    <name type="scientific">Calicophoron daubneyi</name>
    <name type="common">Rumen fluke</name>
    <name type="synonym">Paramphistomum daubneyi</name>
    <dbReference type="NCBI Taxonomy" id="300641"/>
    <lineage>
        <taxon>Eukaryota</taxon>
        <taxon>Metazoa</taxon>
        <taxon>Spiralia</taxon>
        <taxon>Lophotrochozoa</taxon>
        <taxon>Platyhelminthes</taxon>
        <taxon>Trematoda</taxon>
        <taxon>Digenea</taxon>
        <taxon>Plagiorchiida</taxon>
        <taxon>Pronocephalata</taxon>
        <taxon>Paramphistomoidea</taxon>
        <taxon>Paramphistomidae</taxon>
        <taxon>Calicophoron</taxon>
    </lineage>
</organism>
<dbReference type="CDD" id="cd00078">
    <property type="entry name" value="HECTc"/>
    <property type="match status" value="1"/>
</dbReference>
<proteinExistence type="predicted"/>
<evidence type="ECO:0000313" key="8">
    <source>
        <dbReference type="EMBL" id="CAL5139656.1"/>
    </source>
</evidence>
<dbReference type="SMART" id="SM00119">
    <property type="entry name" value="HECTc"/>
    <property type="match status" value="1"/>
</dbReference>
<evidence type="ECO:0000256" key="2">
    <source>
        <dbReference type="ARBA" id="ARBA00012485"/>
    </source>
</evidence>
<dbReference type="InterPro" id="IPR044611">
    <property type="entry name" value="E3A/B/C-like"/>
</dbReference>
<feature type="region of interest" description="Disordered" evidence="6">
    <location>
        <begin position="457"/>
        <end position="493"/>
    </location>
</feature>
<evidence type="ECO:0000256" key="4">
    <source>
        <dbReference type="ARBA" id="ARBA00022786"/>
    </source>
</evidence>
<dbReference type="GO" id="GO:0061630">
    <property type="term" value="F:ubiquitin protein ligase activity"/>
    <property type="evidence" value="ECO:0007669"/>
    <property type="project" value="UniProtKB-EC"/>
</dbReference>
<accession>A0AAV2TS14</accession>
<dbReference type="Gene3D" id="3.30.2410.10">
    <property type="entry name" value="Hect, E3 ligase catalytic domain"/>
    <property type="match status" value="1"/>
</dbReference>
<dbReference type="PANTHER" id="PTHR45700:SF2">
    <property type="entry name" value="UBIQUITIN-PROTEIN LIGASE E3C"/>
    <property type="match status" value="1"/>
</dbReference>
<dbReference type="Gene3D" id="3.90.1750.10">
    <property type="entry name" value="Hect, E3 ligase catalytic domains"/>
    <property type="match status" value="1"/>
</dbReference>
<dbReference type="EMBL" id="CAXLJL010000623">
    <property type="protein sequence ID" value="CAL5139656.1"/>
    <property type="molecule type" value="Genomic_DNA"/>
</dbReference>
<dbReference type="InterPro" id="IPR000569">
    <property type="entry name" value="HECT_dom"/>
</dbReference>
<dbReference type="GO" id="GO:0006511">
    <property type="term" value="P:ubiquitin-dependent protein catabolic process"/>
    <property type="evidence" value="ECO:0007669"/>
    <property type="project" value="TreeGrafter"/>
</dbReference>
<dbReference type="PROSITE" id="PS50096">
    <property type="entry name" value="IQ"/>
    <property type="match status" value="1"/>
</dbReference>
<evidence type="ECO:0000259" key="7">
    <source>
        <dbReference type="PROSITE" id="PS50237"/>
    </source>
</evidence>
<dbReference type="InterPro" id="IPR035983">
    <property type="entry name" value="Hect_E3_ubiquitin_ligase"/>
</dbReference>
<feature type="compositionally biased region" description="Acidic residues" evidence="6">
    <location>
        <begin position="461"/>
        <end position="477"/>
    </location>
</feature>
<feature type="compositionally biased region" description="Polar residues" evidence="6">
    <location>
        <begin position="482"/>
        <end position="493"/>
    </location>
</feature>
<evidence type="ECO:0000256" key="5">
    <source>
        <dbReference type="PROSITE-ProRule" id="PRU00104"/>
    </source>
</evidence>
<dbReference type="FunFam" id="3.30.2160.10:FF:000002">
    <property type="entry name" value="Putative Ubiquitin-protein ligase E3C"/>
    <property type="match status" value="1"/>
</dbReference>
<dbReference type="Pfam" id="PF00632">
    <property type="entry name" value="HECT"/>
    <property type="match status" value="1"/>
</dbReference>
<evidence type="ECO:0000313" key="9">
    <source>
        <dbReference type="Proteomes" id="UP001497525"/>
    </source>
</evidence>
<comment type="catalytic activity">
    <reaction evidence="1">
        <text>S-ubiquitinyl-[E2 ubiquitin-conjugating enzyme]-L-cysteine + [acceptor protein]-L-lysine = [E2 ubiquitin-conjugating enzyme]-L-cysteine + N(6)-ubiquitinyl-[acceptor protein]-L-lysine.</text>
        <dbReference type="EC" id="2.3.2.26"/>
    </reaction>
</comment>
<comment type="caution">
    <text evidence="8">The sequence shown here is derived from an EMBL/GenBank/DDBJ whole genome shotgun (WGS) entry which is preliminary data.</text>
</comment>
<gene>
    <name evidence="8" type="ORF">CDAUBV1_LOCUS14772</name>
</gene>
<reference evidence="8" key="1">
    <citation type="submission" date="2024-06" db="EMBL/GenBank/DDBJ databases">
        <authorList>
            <person name="Liu X."/>
            <person name="Lenzi L."/>
            <person name="Haldenby T S."/>
            <person name="Uol C."/>
        </authorList>
    </citation>
    <scope>NUCLEOTIDE SEQUENCE</scope>
</reference>
<evidence type="ECO:0000256" key="6">
    <source>
        <dbReference type="SAM" id="MobiDB-lite"/>
    </source>
</evidence>
<name>A0AAV2TS14_CALDB</name>
<feature type="region of interest" description="Disordered" evidence="6">
    <location>
        <begin position="376"/>
        <end position="397"/>
    </location>
</feature>
<evidence type="ECO:0000256" key="1">
    <source>
        <dbReference type="ARBA" id="ARBA00000885"/>
    </source>
</evidence>
<dbReference type="EC" id="2.3.2.26" evidence="2"/>
<protein>
    <recommendedName>
        <fullName evidence="2">HECT-type E3 ubiquitin transferase</fullName>
        <ecNumber evidence="2">2.3.2.26</ecNumber>
    </recommendedName>
</protein>
<dbReference type="Proteomes" id="UP001497525">
    <property type="component" value="Unassembled WGS sequence"/>
</dbReference>
<keyword evidence="4 5" id="KW-0833">Ubl conjugation pathway</keyword>
<feature type="domain" description="HECT" evidence="7">
    <location>
        <begin position="980"/>
        <end position="1318"/>
    </location>
</feature>
<dbReference type="FunFam" id="3.30.2410.10:FF:000011">
    <property type="entry name" value="Putative Ubiquitin-protein ligase E3C"/>
    <property type="match status" value="1"/>
</dbReference>
<dbReference type="SUPFAM" id="SSF56204">
    <property type="entry name" value="Hect, E3 ligase catalytic domain"/>
    <property type="match status" value="1"/>
</dbReference>
<dbReference type="PROSITE" id="PS50237">
    <property type="entry name" value="HECT"/>
    <property type="match status" value="1"/>
</dbReference>
<dbReference type="GO" id="GO:0000209">
    <property type="term" value="P:protein polyubiquitination"/>
    <property type="evidence" value="ECO:0007669"/>
    <property type="project" value="InterPro"/>
</dbReference>
<dbReference type="PANTHER" id="PTHR45700">
    <property type="entry name" value="UBIQUITIN-PROTEIN LIGASE E3C"/>
    <property type="match status" value="1"/>
</dbReference>